<keyword evidence="4" id="KW-1185">Reference proteome</keyword>
<proteinExistence type="predicted"/>
<gene>
    <name evidence="3" type="ORF">EPUL_005007</name>
</gene>
<organism evidence="3 4">
    <name type="scientific">Erysiphe pulchra</name>
    <dbReference type="NCBI Taxonomy" id="225359"/>
    <lineage>
        <taxon>Eukaryota</taxon>
        <taxon>Fungi</taxon>
        <taxon>Dikarya</taxon>
        <taxon>Ascomycota</taxon>
        <taxon>Pezizomycotina</taxon>
        <taxon>Leotiomycetes</taxon>
        <taxon>Erysiphales</taxon>
        <taxon>Erysiphaceae</taxon>
        <taxon>Erysiphe</taxon>
    </lineage>
</organism>
<feature type="compositionally biased region" description="Basic and acidic residues" evidence="1">
    <location>
        <begin position="192"/>
        <end position="241"/>
    </location>
</feature>
<dbReference type="Proteomes" id="UP000237438">
    <property type="component" value="Unassembled WGS sequence"/>
</dbReference>
<reference evidence="3 4" key="1">
    <citation type="submission" date="2017-10" db="EMBL/GenBank/DDBJ databases">
        <title>Development of genomic resources for the powdery mildew, Erysiphe pulchra.</title>
        <authorList>
            <person name="Wadl P.A."/>
            <person name="Mack B.M."/>
            <person name="Moore G."/>
            <person name="Beltz S.B."/>
        </authorList>
    </citation>
    <scope>NUCLEOTIDE SEQUENCE [LARGE SCALE GENOMIC DNA]</scope>
    <source>
        <strain evidence="3">Cflorida</strain>
    </source>
</reference>
<comment type="caution">
    <text evidence="3">The sequence shown here is derived from an EMBL/GenBank/DDBJ whole genome shotgun (WGS) entry which is preliminary data.</text>
</comment>
<evidence type="ECO:0000313" key="3">
    <source>
        <dbReference type="EMBL" id="POS82640.1"/>
    </source>
</evidence>
<feature type="compositionally biased region" description="Polar residues" evidence="1">
    <location>
        <begin position="246"/>
        <end position="257"/>
    </location>
</feature>
<dbReference type="AlphaFoldDB" id="A0A2S4PKT2"/>
<feature type="non-terminal residue" evidence="3">
    <location>
        <position position="257"/>
    </location>
</feature>
<feature type="signal peptide" evidence="2">
    <location>
        <begin position="1"/>
        <end position="24"/>
    </location>
</feature>
<dbReference type="EMBL" id="PEDP01002471">
    <property type="protein sequence ID" value="POS82640.1"/>
    <property type="molecule type" value="Genomic_DNA"/>
</dbReference>
<name>A0A2S4PKT2_9PEZI</name>
<dbReference type="Gene3D" id="3.10.450.30">
    <property type="entry name" value="Microbial ribonucleases"/>
    <property type="match status" value="1"/>
</dbReference>
<accession>A0A2S4PKT2</accession>
<feature type="chain" id="PRO_5015621163" evidence="2">
    <location>
        <begin position="25"/>
        <end position="257"/>
    </location>
</feature>
<evidence type="ECO:0000313" key="4">
    <source>
        <dbReference type="Proteomes" id="UP000237438"/>
    </source>
</evidence>
<sequence length="257" mass="29149">MHISTTVLYVALLSILGGSKTAHAKPYQDAFGVTNYGFKCSNRVYPKFAIYAAAKHFCDIYKKHPDMDLLTPQETGYRNRYYHGVTGDTINQFENSIIPILEDGTLYPHGPKSESRLVKNPAGEMVRIDPGPDRLLIDSKCNILGVFTDLDFGTDKQVPGVKHCRLLESFEDYFNPSDSGSPEQSPPRSPQRSREPSPERSYQRSREPSPERSYQRSREPSPERSYQRSRELSPGRSREQPLEQPLENNNPTDAIIP</sequence>
<feature type="region of interest" description="Disordered" evidence="1">
    <location>
        <begin position="173"/>
        <end position="257"/>
    </location>
</feature>
<keyword evidence="2" id="KW-0732">Signal</keyword>
<evidence type="ECO:0000256" key="2">
    <source>
        <dbReference type="SAM" id="SignalP"/>
    </source>
</evidence>
<protein>
    <submittedName>
        <fullName evidence="3">Uncharacterized protein</fullName>
    </submittedName>
</protein>
<evidence type="ECO:0000256" key="1">
    <source>
        <dbReference type="SAM" id="MobiDB-lite"/>
    </source>
</evidence>